<reference evidence="2" key="1">
    <citation type="submission" date="2022-08" db="EMBL/GenBank/DDBJ databases">
        <title>Nisaea acidiphila sp. nov., isolated from a marine algal debris and emended description of the genus Nisaea Urios et al. 2008.</title>
        <authorList>
            <person name="Kwon K."/>
        </authorList>
    </citation>
    <scope>NUCLEOTIDE SEQUENCE</scope>
    <source>
        <strain evidence="2">MEBiC11861</strain>
    </source>
</reference>
<evidence type="ECO:0000313" key="3">
    <source>
        <dbReference type="Proteomes" id="UP001060336"/>
    </source>
</evidence>
<protein>
    <submittedName>
        <fullName evidence="2">Alpha/beta fold hydrolase</fullName>
    </submittedName>
</protein>
<dbReference type="EMBL" id="CP102480">
    <property type="protein sequence ID" value="UUX51140.1"/>
    <property type="molecule type" value="Genomic_DNA"/>
</dbReference>
<dbReference type="Proteomes" id="UP001060336">
    <property type="component" value="Chromosome"/>
</dbReference>
<dbReference type="KEGG" id="naci:NUH88_05480"/>
<evidence type="ECO:0000259" key="1">
    <source>
        <dbReference type="Pfam" id="PF12697"/>
    </source>
</evidence>
<proteinExistence type="predicted"/>
<dbReference type="InterPro" id="IPR000073">
    <property type="entry name" value="AB_hydrolase_1"/>
</dbReference>
<dbReference type="PANTHER" id="PTHR37946:SF1">
    <property type="entry name" value="SLL1969 PROTEIN"/>
    <property type="match status" value="1"/>
</dbReference>
<dbReference type="Gene3D" id="3.40.50.1820">
    <property type="entry name" value="alpha/beta hydrolase"/>
    <property type="match status" value="1"/>
</dbReference>
<feature type="domain" description="AB hydrolase-1" evidence="1">
    <location>
        <begin position="13"/>
        <end position="208"/>
    </location>
</feature>
<gene>
    <name evidence="2" type="ORF">NUH88_05480</name>
</gene>
<sequence length="226" mass="24752">MAGGASVAARDRVVILHGIAQTAWNMGAVAWFLRREGFEPLSLTYPSTALDLDALADRLAAELDEKGVWDGPGRVHLVTHSMGGLVAARYLAKYRDAFPEEKLGRVVMLAPPHGGSEVADFLHGNRLYRWFYGPAGQELTTAERADVETPYYELGIIAGTSGWLYPAAHFLFGGRHDGRVAVERTKLPGMAAHMTVAATHTLIPWRPVVLRQISAFLKTGQFDRKS</sequence>
<dbReference type="AlphaFoldDB" id="A0A9J7AXZ9"/>
<dbReference type="RefSeq" id="WP_257770443.1">
    <property type="nucleotide sequence ID" value="NZ_CP102480.1"/>
</dbReference>
<accession>A0A9J7AXZ9</accession>
<name>A0A9J7AXZ9_9PROT</name>
<dbReference type="PANTHER" id="PTHR37946">
    <property type="entry name" value="SLL1969 PROTEIN"/>
    <property type="match status" value="1"/>
</dbReference>
<evidence type="ECO:0000313" key="2">
    <source>
        <dbReference type="EMBL" id="UUX51140.1"/>
    </source>
</evidence>
<organism evidence="2 3">
    <name type="scientific">Nisaea acidiphila</name>
    <dbReference type="NCBI Taxonomy" id="1862145"/>
    <lineage>
        <taxon>Bacteria</taxon>
        <taxon>Pseudomonadati</taxon>
        <taxon>Pseudomonadota</taxon>
        <taxon>Alphaproteobacteria</taxon>
        <taxon>Rhodospirillales</taxon>
        <taxon>Thalassobaculaceae</taxon>
        <taxon>Nisaea</taxon>
    </lineage>
</organism>
<keyword evidence="3" id="KW-1185">Reference proteome</keyword>
<dbReference type="Pfam" id="PF12697">
    <property type="entry name" value="Abhydrolase_6"/>
    <property type="match status" value="1"/>
</dbReference>
<dbReference type="SUPFAM" id="SSF53474">
    <property type="entry name" value="alpha/beta-Hydrolases"/>
    <property type="match status" value="1"/>
</dbReference>
<dbReference type="GO" id="GO:0016787">
    <property type="term" value="F:hydrolase activity"/>
    <property type="evidence" value="ECO:0007669"/>
    <property type="project" value="UniProtKB-KW"/>
</dbReference>
<dbReference type="InterPro" id="IPR029058">
    <property type="entry name" value="AB_hydrolase_fold"/>
</dbReference>
<keyword evidence="2" id="KW-0378">Hydrolase</keyword>